<dbReference type="GO" id="GO:0005524">
    <property type="term" value="F:ATP binding"/>
    <property type="evidence" value="ECO:0007669"/>
    <property type="project" value="UniProtKB-KW"/>
</dbReference>
<keyword evidence="4" id="KW-0934">Plastid</keyword>
<protein>
    <submittedName>
        <fullName evidence="7">Uncharacterized protein</fullName>
    </submittedName>
</protein>
<dbReference type="PANTHER" id="PTHR33078:SF100">
    <property type="entry name" value="PROTEIN YCF2"/>
    <property type="match status" value="1"/>
</dbReference>
<comment type="similarity">
    <text evidence="3">Belongs to the Ycf2 family.</text>
</comment>
<organism evidence="7 8">
    <name type="scientific">Gossypium lobatum</name>
    <dbReference type="NCBI Taxonomy" id="34289"/>
    <lineage>
        <taxon>Eukaryota</taxon>
        <taxon>Viridiplantae</taxon>
        <taxon>Streptophyta</taxon>
        <taxon>Embryophyta</taxon>
        <taxon>Tracheophyta</taxon>
        <taxon>Spermatophyta</taxon>
        <taxon>Magnoliopsida</taxon>
        <taxon>eudicotyledons</taxon>
        <taxon>Gunneridae</taxon>
        <taxon>Pentapetalae</taxon>
        <taxon>rosids</taxon>
        <taxon>malvids</taxon>
        <taxon>Malvales</taxon>
        <taxon>Malvaceae</taxon>
        <taxon>Malvoideae</taxon>
        <taxon>Gossypium</taxon>
    </lineage>
</organism>
<dbReference type="AlphaFoldDB" id="A0A7J8MAM8"/>
<dbReference type="EMBL" id="JABEZX010000007">
    <property type="protein sequence ID" value="MBA0561745.1"/>
    <property type="molecule type" value="Genomic_DNA"/>
</dbReference>
<evidence type="ECO:0000256" key="5">
    <source>
        <dbReference type="ARBA" id="ARBA00022741"/>
    </source>
</evidence>
<evidence type="ECO:0000256" key="1">
    <source>
        <dbReference type="ARBA" id="ARBA00002329"/>
    </source>
</evidence>
<proteinExistence type="inferred from homology"/>
<comment type="function">
    <text evidence="1">Probable ATPase of unknown function. Its presence in a non-photosynthetic plant (Epifagus virginiana) and experiments in tobacco indicate that it has an essential function which is probably not related to photosynthesis.</text>
</comment>
<comment type="caution">
    <text evidence="7">The sequence shown here is derived from an EMBL/GenBank/DDBJ whole genome shotgun (WGS) entry which is preliminary data.</text>
</comment>
<evidence type="ECO:0000256" key="4">
    <source>
        <dbReference type="ARBA" id="ARBA00022640"/>
    </source>
</evidence>
<evidence type="ECO:0000256" key="6">
    <source>
        <dbReference type="ARBA" id="ARBA00022840"/>
    </source>
</evidence>
<name>A0A7J8MAM8_9ROSI</name>
<dbReference type="PANTHER" id="PTHR33078">
    <property type="entry name" value="PROTEIN YCF2-RELATED"/>
    <property type="match status" value="1"/>
</dbReference>
<keyword evidence="8" id="KW-1185">Reference proteome</keyword>
<evidence type="ECO:0000256" key="3">
    <source>
        <dbReference type="ARBA" id="ARBA00009361"/>
    </source>
</evidence>
<accession>A0A7J8MAM8</accession>
<gene>
    <name evidence="7" type="ORF">Golob_018545</name>
</gene>
<sequence>MEEDLFNHIVWALRIWHPWGFLFDCIERSNELRFPYWAGSFRGKWIIYDENDELQETDSVFLQSRTMQYQARDRSSKEQLLFAFLTIQSNDSSLVADDHCIEVLQNVNVLQNWFNSPMDCKLFVFNDFSNKLVTDLEVLMGRAVRPGPTTRPKYGRV</sequence>
<comment type="subcellular location">
    <subcellularLocation>
        <location evidence="2">Plastid</location>
    </subcellularLocation>
</comment>
<dbReference type="GO" id="GO:0009536">
    <property type="term" value="C:plastid"/>
    <property type="evidence" value="ECO:0007669"/>
    <property type="project" value="UniProtKB-SubCell"/>
</dbReference>
<keyword evidence="6" id="KW-0067">ATP-binding</keyword>
<evidence type="ECO:0000313" key="8">
    <source>
        <dbReference type="Proteomes" id="UP000593572"/>
    </source>
</evidence>
<reference evidence="7 8" key="1">
    <citation type="journal article" date="2019" name="Genome Biol. Evol.">
        <title>Insights into the evolution of the New World diploid cottons (Gossypium, subgenus Houzingenia) based on genome sequencing.</title>
        <authorList>
            <person name="Grover C.E."/>
            <person name="Arick M.A. 2nd"/>
            <person name="Thrash A."/>
            <person name="Conover J.L."/>
            <person name="Sanders W.S."/>
            <person name="Peterson D.G."/>
            <person name="Frelichowski J.E."/>
            <person name="Scheffler J.A."/>
            <person name="Scheffler B.E."/>
            <person name="Wendel J.F."/>
        </authorList>
    </citation>
    <scope>NUCLEOTIDE SEQUENCE [LARGE SCALE GENOMIC DNA]</scope>
    <source>
        <strain evidence="7">157</strain>
        <tissue evidence="7">Leaf</tissue>
    </source>
</reference>
<feature type="non-terminal residue" evidence="7">
    <location>
        <position position="157"/>
    </location>
</feature>
<evidence type="ECO:0000256" key="2">
    <source>
        <dbReference type="ARBA" id="ARBA00004474"/>
    </source>
</evidence>
<evidence type="ECO:0000313" key="7">
    <source>
        <dbReference type="EMBL" id="MBA0561745.1"/>
    </source>
</evidence>
<keyword evidence="5" id="KW-0547">Nucleotide-binding</keyword>
<dbReference type="Proteomes" id="UP000593572">
    <property type="component" value="Unassembled WGS sequence"/>
</dbReference>